<keyword evidence="2" id="KW-0675">Receptor</keyword>
<dbReference type="Gene3D" id="3.40.190.10">
    <property type="entry name" value="Periplasmic binding protein-like II"/>
    <property type="match status" value="1"/>
</dbReference>
<dbReference type="Pfam" id="PF03401">
    <property type="entry name" value="TctC"/>
    <property type="match status" value="1"/>
</dbReference>
<evidence type="ECO:0000313" key="3">
    <source>
        <dbReference type="Proteomes" id="UP000199387"/>
    </source>
</evidence>
<dbReference type="STRING" id="1236220.SAMN04488112_107102"/>
<dbReference type="CDD" id="cd07012">
    <property type="entry name" value="PBP2_Bug_TTT"/>
    <property type="match status" value="1"/>
</dbReference>
<dbReference type="PROSITE" id="PS51257">
    <property type="entry name" value="PROKAR_LIPOPROTEIN"/>
    <property type="match status" value="1"/>
</dbReference>
<organism evidence="2 3">
    <name type="scientific">Melghirimyces thermohalophilus</name>
    <dbReference type="NCBI Taxonomy" id="1236220"/>
    <lineage>
        <taxon>Bacteria</taxon>
        <taxon>Bacillati</taxon>
        <taxon>Bacillota</taxon>
        <taxon>Bacilli</taxon>
        <taxon>Bacillales</taxon>
        <taxon>Thermoactinomycetaceae</taxon>
        <taxon>Melghirimyces</taxon>
    </lineage>
</organism>
<dbReference type="OrthoDB" id="8881899at2"/>
<dbReference type="InterPro" id="IPR042100">
    <property type="entry name" value="Bug_dom1"/>
</dbReference>
<dbReference type="PANTHER" id="PTHR42928:SF5">
    <property type="entry name" value="BLR1237 PROTEIN"/>
    <property type="match status" value="1"/>
</dbReference>
<comment type="similarity">
    <text evidence="1">Belongs to the UPF0065 (bug) family.</text>
</comment>
<dbReference type="InterPro" id="IPR005064">
    <property type="entry name" value="BUG"/>
</dbReference>
<dbReference type="Proteomes" id="UP000199387">
    <property type="component" value="Unassembled WGS sequence"/>
</dbReference>
<dbReference type="PANTHER" id="PTHR42928">
    <property type="entry name" value="TRICARBOXYLATE-BINDING PROTEIN"/>
    <property type="match status" value="1"/>
</dbReference>
<keyword evidence="3" id="KW-1185">Reference proteome</keyword>
<accession>A0A1G6LAA3</accession>
<dbReference type="RefSeq" id="WP_091568066.1">
    <property type="nucleotide sequence ID" value="NZ_FMZA01000007.1"/>
</dbReference>
<dbReference type="SUPFAM" id="SSF53850">
    <property type="entry name" value="Periplasmic binding protein-like II"/>
    <property type="match status" value="1"/>
</dbReference>
<reference evidence="2 3" key="1">
    <citation type="submission" date="2016-10" db="EMBL/GenBank/DDBJ databases">
        <authorList>
            <person name="de Groot N.N."/>
        </authorList>
    </citation>
    <scope>NUCLEOTIDE SEQUENCE [LARGE SCALE GENOMIC DNA]</scope>
    <source>
        <strain evidence="2 3">DSM 45514</strain>
    </source>
</reference>
<dbReference type="EMBL" id="FMZA01000007">
    <property type="protein sequence ID" value="SDC39486.1"/>
    <property type="molecule type" value="Genomic_DNA"/>
</dbReference>
<sequence length="353" mass="37974">MKWLRLGTGMVLILSLILLSACNAPVFLSNEFQTTGTYPSKPITGVIPWDQGGTTDSIARTISPLVEKELGQSIVLTNKPGATGSIGTHYVYEQEPDGTHLLFSAENPALYGVLDISALGFDDFEPIALYARTMATVVVPADSKYKTLDDLLQDAKARPGKIKMGSTGPGGLPHVVSSMINGAAGTRFNLIPFPGDGPALTALLGGHIDATVSALSAAINNQKAGKVRILAVINDQPVPAIPDVPTVTQSLPQLEQHLPWGPFFGVWVKKGTPEPIKAKLAKAFAKAEETPKFQKALRNIGAIPMNLHGKEAERYWRDWQSTTAWLIYEGGEAKVHPAKLNIPKKPSRSDQER</sequence>
<proteinExistence type="inferred from homology"/>
<name>A0A1G6LAA3_9BACL</name>
<dbReference type="AlphaFoldDB" id="A0A1G6LAA3"/>
<dbReference type="PIRSF" id="PIRSF017082">
    <property type="entry name" value="YflP"/>
    <property type="match status" value="1"/>
</dbReference>
<dbReference type="Gene3D" id="3.40.190.150">
    <property type="entry name" value="Bordetella uptake gene, domain 1"/>
    <property type="match status" value="1"/>
</dbReference>
<protein>
    <submittedName>
        <fullName evidence="2">Tripartite-type tricarboxylate transporter, receptor component TctC</fullName>
    </submittedName>
</protein>
<evidence type="ECO:0000313" key="2">
    <source>
        <dbReference type="EMBL" id="SDC39486.1"/>
    </source>
</evidence>
<evidence type="ECO:0000256" key="1">
    <source>
        <dbReference type="ARBA" id="ARBA00006987"/>
    </source>
</evidence>
<gene>
    <name evidence="2" type="ORF">SAMN04488112_107102</name>
</gene>